<keyword evidence="1" id="KW-0812">Transmembrane</keyword>
<proteinExistence type="predicted"/>
<comment type="caution">
    <text evidence="2">The sequence shown here is derived from an EMBL/GenBank/DDBJ whole genome shotgun (WGS) entry which is preliminary data.</text>
</comment>
<evidence type="ECO:0000313" key="3">
    <source>
        <dbReference type="Proteomes" id="UP000520814"/>
    </source>
</evidence>
<evidence type="ECO:0000313" key="2">
    <source>
        <dbReference type="EMBL" id="MBB6052714.1"/>
    </source>
</evidence>
<organism evidence="2 3">
    <name type="scientific">Armatimonas rosea</name>
    <dbReference type="NCBI Taxonomy" id="685828"/>
    <lineage>
        <taxon>Bacteria</taxon>
        <taxon>Bacillati</taxon>
        <taxon>Armatimonadota</taxon>
        <taxon>Armatimonadia</taxon>
        <taxon>Armatimonadales</taxon>
        <taxon>Armatimonadaceae</taxon>
        <taxon>Armatimonas</taxon>
    </lineage>
</organism>
<dbReference type="RefSeq" id="WP_184202264.1">
    <property type="nucleotide sequence ID" value="NZ_JACHGW010000004.1"/>
</dbReference>
<dbReference type="Proteomes" id="UP000520814">
    <property type="component" value="Unassembled WGS sequence"/>
</dbReference>
<keyword evidence="3" id="KW-1185">Reference proteome</keyword>
<feature type="transmembrane region" description="Helical" evidence="1">
    <location>
        <begin position="6"/>
        <end position="26"/>
    </location>
</feature>
<dbReference type="EMBL" id="JACHGW010000004">
    <property type="protein sequence ID" value="MBB6052714.1"/>
    <property type="molecule type" value="Genomic_DNA"/>
</dbReference>
<keyword evidence="1" id="KW-1133">Transmembrane helix</keyword>
<gene>
    <name evidence="2" type="ORF">HNQ39_004535</name>
</gene>
<accession>A0A7W9W7Q5</accession>
<protein>
    <submittedName>
        <fullName evidence="2">Uncharacterized protein</fullName>
    </submittedName>
</protein>
<reference evidence="2 3" key="1">
    <citation type="submission" date="2020-08" db="EMBL/GenBank/DDBJ databases">
        <title>Genomic Encyclopedia of Type Strains, Phase IV (KMG-IV): sequencing the most valuable type-strain genomes for metagenomic binning, comparative biology and taxonomic classification.</title>
        <authorList>
            <person name="Goeker M."/>
        </authorList>
    </citation>
    <scope>NUCLEOTIDE SEQUENCE [LARGE SCALE GENOMIC DNA]</scope>
    <source>
        <strain evidence="2 3">DSM 23562</strain>
    </source>
</reference>
<dbReference type="AlphaFoldDB" id="A0A7W9W7Q5"/>
<evidence type="ECO:0000256" key="1">
    <source>
        <dbReference type="SAM" id="Phobius"/>
    </source>
</evidence>
<sequence>MAVFWIALIPVLLIGILLIELLLIHAPRRGKRPDVKNRPLPPRRIIRVVTPSGDVITGEPERIVALLARQGFSGAPATPNPAEAWSLLDSWRAVGRIQLQVEWR</sequence>
<keyword evidence="1" id="KW-0472">Membrane</keyword>
<name>A0A7W9W7Q5_ARMRO</name>